<evidence type="ECO:0000313" key="7">
    <source>
        <dbReference type="Proteomes" id="UP000530928"/>
    </source>
</evidence>
<keyword evidence="2 6" id="KW-0238">DNA-binding</keyword>
<dbReference type="InterPro" id="IPR036390">
    <property type="entry name" value="WH_DNA-bd_sf"/>
</dbReference>
<keyword evidence="3" id="KW-0804">Transcription</keyword>
<evidence type="ECO:0000256" key="3">
    <source>
        <dbReference type="ARBA" id="ARBA00023163"/>
    </source>
</evidence>
<dbReference type="AlphaFoldDB" id="A0A7W0CGJ2"/>
<dbReference type="PANTHER" id="PTHR30136">
    <property type="entry name" value="HELIX-TURN-HELIX TRANSCRIPTIONAL REGULATOR, ICLR FAMILY"/>
    <property type="match status" value="1"/>
</dbReference>
<evidence type="ECO:0000256" key="1">
    <source>
        <dbReference type="ARBA" id="ARBA00023015"/>
    </source>
</evidence>
<evidence type="ECO:0000259" key="4">
    <source>
        <dbReference type="PROSITE" id="PS51077"/>
    </source>
</evidence>
<dbReference type="PROSITE" id="PS51078">
    <property type="entry name" value="ICLR_ED"/>
    <property type="match status" value="1"/>
</dbReference>
<feature type="domain" description="IclR-ED" evidence="5">
    <location>
        <begin position="64"/>
        <end position="245"/>
    </location>
</feature>
<feature type="domain" description="HTH iclR-type" evidence="4">
    <location>
        <begin position="7"/>
        <end position="67"/>
    </location>
</feature>
<sequence length="247" mass="26027">MPRIAAGSSLDRAIDLLVGLSGYCRPLTLTQLCRDTGLPKSTAHRLLGVLCARGLAKRASTGYLLGDLLTAMTSERIPGSRALVLPFLLDLYETTRQTVNVAVSSGLEVVYVERLYGHNRVPSPSDDHDRAPLHCTAAGKVLLAYDDDLRKALFEHGTLPRMTTRTLPGHGALDRELSLVRRHGLAYGQEEYALGLTCVAAPVFGPGGGITMAVAVAGPTASMRLGRIGIAVRGAAQAISTAMAAAA</sequence>
<dbReference type="Gene3D" id="3.30.450.40">
    <property type="match status" value="1"/>
</dbReference>
<dbReference type="InterPro" id="IPR029016">
    <property type="entry name" value="GAF-like_dom_sf"/>
</dbReference>
<comment type="caution">
    <text evidence="6">The sequence shown here is derived from an EMBL/GenBank/DDBJ whole genome shotgun (WGS) entry which is preliminary data.</text>
</comment>
<keyword evidence="7" id="KW-1185">Reference proteome</keyword>
<dbReference type="InterPro" id="IPR050707">
    <property type="entry name" value="HTH_MetabolicPath_Reg"/>
</dbReference>
<evidence type="ECO:0000256" key="2">
    <source>
        <dbReference type="ARBA" id="ARBA00023125"/>
    </source>
</evidence>
<accession>A0A7W0CGJ2</accession>
<dbReference type="SUPFAM" id="SSF46785">
    <property type="entry name" value="Winged helix' DNA-binding domain"/>
    <property type="match status" value="1"/>
</dbReference>
<dbReference type="Pfam" id="PF09339">
    <property type="entry name" value="HTH_IclR"/>
    <property type="match status" value="1"/>
</dbReference>
<dbReference type="Pfam" id="PF01614">
    <property type="entry name" value="IclR_C"/>
    <property type="match status" value="1"/>
</dbReference>
<dbReference type="SUPFAM" id="SSF55781">
    <property type="entry name" value="GAF domain-like"/>
    <property type="match status" value="1"/>
</dbReference>
<dbReference type="PROSITE" id="PS51077">
    <property type="entry name" value="HTH_ICLR"/>
    <property type="match status" value="1"/>
</dbReference>
<dbReference type="GO" id="GO:0003700">
    <property type="term" value="F:DNA-binding transcription factor activity"/>
    <property type="evidence" value="ECO:0007669"/>
    <property type="project" value="TreeGrafter"/>
</dbReference>
<dbReference type="InterPro" id="IPR005471">
    <property type="entry name" value="Tscrpt_reg_IclR_N"/>
</dbReference>
<dbReference type="GO" id="GO:0003677">
    <property type="term" value="F:DNA binding"/>
    <property type="evidence" value="ECO:0007669"/>
    <property type="project" value="UniProtKB-KW"/>
</dbReference>
<reference evidence="6 7" key="1">
    <citation type="submission" date="2020-07" db="EMBL/GenBank/DDBJ databases">
        <title>Genomic Encyclopedia of Type Strains, Phase IV (KMG-IV): sequencing the most valuable type-strain genomes for metagenomic binning, comparative biology and taxonomic classification.</title>
        <authorList>
            <person name="Goeker M."/>
        </authorList>
    </citation>
    <scope>NUCLEOTIDE SEQUENCE [LARGE SCALE GENOMIC DNA]</scope>
    <source>
        <strain evidence="6 7">DSM 45533</strain>
    </source>
</reference>
<protein>
    <submittedName>
        <fullName evidence="6">DNA-binding IclR family transcriptional regulator</fullName>
    </submittedName>
</protein>
<proteinExistence type="predicted"/>
<gene>
    <name evidence="6" type="ORF">HNR30_001965</name>
</gene>
<dbReference type="PANTHER" id="PTHR30136:SF24">
    <property type="entry name" value="HTH-TYPE TRANSCRIPTIONAL REPRESSOR ALLR"/>
    <property type="match status" value="1"/>
</dbReference>
<dbReference type="EMBL" id="JACDUR010000002">
    <property type="protein sequence ID" value="MBA2890624.1"/>
    <property type="molecule type" value="Genomic_DNA"/>
</dbReference>
<dbReference type="InterPro" id="IPR036388">
    <property type="entry name" value="WH-like_DNA-bd_sf"/>
</dbReference>
<dbReference type="Proteomes" id="UP000530928">
    <property type="component" value="Unassembled WGS sequence"/>
</dbReference>
<dbReference type="InterPro" id="IPR014757">
    <property type="entry name" value="Tscrpt_reg_IclR_C"/>
</dbReference>
<organism evidence="6 7">
    <name type="scientific">Nonomuraea soli</name>
    <dbReference type="NCBI Taxonomy" id="1032476"/>
    <lineage>
        <taxon>Bacteria</taxon>
        <taxon>Bacillati</taxon>
        <taxon>Actinomycetota</taxon>
        <taxon>Actinomycetes</taxon>
        <taxon>Streptosporangiales</taxon>
        <taxon>Streptosporangiaceae</taxon>
        <taxon>Nonomuraea</taxon>
    </lineage>
</organism>
<keyword evidence="1" id="KW-0805">Transcription regulation</keyword>
<dbReference type="Gene3D" id="1.10.10.10">
    <property type="entry name" value="Winged helix-like DNA-binding domain superfamily/Winged helix DNA-binding domain"/>
    <property type="match status" value="1"/>
</dbReference>
<dbReference type="RefSeq" id="WP_181609428.1">
    <property type="nucleotide sequence ID" value="NZ_BAABAM010000006.1"/>
</dbReference>
<evidence type="ECO:0000259" key="5">
    <source>
        <dbReference type="PROSITE" id="PS51078"/>
    </source>
</evidence>
<dbReference type="SMART" id="SM00346">
    <property type="entry name" value="HTH_ICLR"/>
    <property type="match status" value="1"/>
</dbReference>
<name>A0A7W0CGJ2_9ACTN</name>
<evidence type="ECO:0000313" key="6">
    <source>
        <dbReference type="EMBL" id="MBA2890624.1"/>
    </source>
</evidence>
<dbReference type="GO" id="GO:0045892">
    <property type="term" value="P:negative regulation of DNA-templated transcription"/>
    <property type="evidence" value="ECO:0007669"/>
    <property type="project" value="TreeGrafter"/>
</dbReference>